<protein>
    <submittedName>
        <fullName evidence="1">Uncharacterized protein</fullName>
    </submittedName>
</protein>
<comment type="caution">
    <text evidence="1">The sequence shown here is derived from an EMBL/GenBank/DDBJ whole genome shotgun (WGS) entry which is preliminary data.</text>
</comment>
<dbReference type="EMBL" id="REGN01006061">
    <property type="protein sequence ID" value="RNA11049.1"/>
    <property type="molecule type" value="Genomic_DNA"/>
</dbReference>
<dbReference type="AlphaFoldDB" id="A0A3M7QIE1"/>
<proteinExistence type="predicted"/>
<evidence type="ECO:0000313" key="2">
    <source>
        <dbReference type="Proteomes" id="UP000276133"/>
    </source>
</evidence>
<reference evidence="1 2" key="1">
    <citation type="journal article" date="2018" name="Sci. Rep.">
        <title>Genomic signatures of local adaptation to the degree of environmental predictability in rotifers.</title>
        <authorList>
            <person name="Franch-Gras L."/>
            <person name="Hahn C."/>
            <person name="Garcia-Roger E.M."/>
            <person name="Carmona M.J."/>
            <person name="Serra M."/>
            <person name="Gomez A."/>
        </authorList>
    </citation>
    <scope>NUCLEOTIDE SEQUENCE [LARGE SCALE GENOMIC DNA]</scope>
    <source>
        <strain evidence="1">HYR1</strain>
    </source>
</reference>
<name>A0A3M7QIE1_BRAPC</name>
<evidence type="ECO:0000313" key="1">
    <source>
        <dbReference type="EMBL" id="RNA11049.1"/>
    </source>
</evidence>
<accession>A0A3M7QIE1</accession>
<keyword evidence="2" id="KW-1185">Reference proteome</keyword>
<gene>
    <name evidence="1" type="ORF">BpHYR1_036176</name>
</gene>
<dbReference type="Proteomes" id="UP000276133">
    <property type="component" value="Unassembled WGS sequence"/>
</dbReference>
<sequence length="68" mass="7994">MPKLYIWIKNPGDAISNSPIESYKRAPCLFRKVVLVRNARISFKGSTRFAFSRFFMISKENIGKKYFK</sequence>
<organism evidence="1 2">
    <name type="scientific">Brachionus plicatilis</name>
    <name type="common">Marine rotifer</name>
    <name type="synonym">Brachionus muelleri</name>
    <dbReference type="NCBI Taxonomy" id="10195"/>
    <lineage>
        <taxon>Eukaryota</taxon>
        <taxon>Metazoa</taxon>
        <taxon>Spiralia</taxon>
        <taxon>Gnathifera</taxon>
        <taxon>Rotifera</taxon>
        <taxon>Eurotatoria</taxon>
        <taxon>Monogononta</taxon>
        <taxon>Pseudotrocha</taxon>
        <taxon>Ploima</taxon>
        <taxon>Brachionidae</taxon>
        <taxon>Brachionus</taxon>
    </lineage>
</organism>